<comment type="caution">
    <text evidence="2">The sequence shown here is derived from an EMBL/GenBank/DDBJ whole genome shotgun (WGS) entry which is preliminary data.</text>
</comment>
<name>A0ABR9EYE2_9GAMM</name>
<reference evidence="2 3" key="1">
    <citation type="submission" date="2020-07" db="EMBL/GenBank/DDBJ databases">
        <title>Halophilic bacteria isolated from french cheeses.</title>
        <authorList>
            <person name="Kothe C.I."/>
            <person name="Farah-Kraiem B."/>
            <person name="Renault P."/>
            <person name="Dridi B."/>
        </authorList>
    </citation>
    <scope>NUCLEOTIDE SEQUENCE [LARGE SCALE GENOMIC DNA]</scope>
    <source>
        <strain evidence="2 3">FME1</strain>
    </source>
</reference>
<dbReference type="Pfam" id="PF00174">
    <property type="entry name" value="Oxidored_molyb"/>
    <property type="match status" value="1"/>
</dbReference>
<dbReference type="Proteomes" id="UP001645039">
    <property type="component" value="Unassembled WGS sequence"/>
</dbReference>
<gene>
    <name evidence="2" type="ORF">EI168_03820</name>
</gene>
<dbReference type="SUPFAM" id="SSF56524">
    <property type="entry name" value="Oxidoreductase molybdopterin-binding domain"/>
    <property type="match status" value="1"/>
</dbReference>
<dbReference type="InterPro" id="IPR000572">
    <property type="entry name" value="OxRdtase_Mopterin-bd_dom"/>
</dbReference>
<feature type="domain" description="Oxidoreductase molybdopterin-binding" evidence="1">
    <location>
        <begin position="86"/>
        <end position="161"/>
    </location>
</feature>
<protein>
    <submittedName>
        <fullName evidence="2">Molybdopterin-dependent oxidoreductase</fullName>
    </submittedName>
</protein>
<keyword evidence="3" id="KW-1185">Reference proteome</keyword>
<evidence type="ECO:0000313" key="3">
    <source>
        <dbReference type="Proteomes" id="UP001645039"/>
    </source>
</evidence>
<sequence length="189" mass="20846">MSHCALTAYLHSNQIEVTAVKASLIGWAILMLGVPLVGWASASEPLNLSNAPVLLTVSGNIALENAGHEVQLDLATLEALPQYEFATNTPWTAEVNHYRGPLMRDLLSHLNADTDTVHVAALDGYEADIPVSDFEKYEVILALTKDGAAIPVRELGPLWILYPFDQDDALLSEKMRFRSVWQVMHINVR</sequence>
<proteinExistence type="predicted"/>
<dbReference type="InterPro" id="IPR036374">
    <property type="entry name" value="OxRdtase_Mopterin-bd_sf"/>
</dbReference>
<organism evidence="2 3">
    <name type="scientific">Halomonas casei</name>
    <dbReference type="NCBI Taxonomy" id="2742613"/>
    <lineage>
        <taxon>Bacteria</taxon>
        <taxon>Pseudomonadati</taxon>
        <taxon>Pseudomonadota</taxon>
        <taxon>Gammaproteobacteria</taxon>
        <taxon>Oceanospirillales</taxon>
        <taxon>Halomonadaceae</taxon>
        <taxon>Halomonas</taxon>
    </lineage>
</organism>
<evidence type="ECO:0000259" key="1">
    <source>
        <dbReference type="Pfam" id="PF00174"/>
    </source>
</evidence>
<dbReference type="EMBL" id="RRZD01000003">
    <property type="protein sequence ID" value="MBE0399239.1"/>
    <property type="molecule type" value="Genomic_DNA"/>
</dbReference>
<evidence type="ECO:0000313" key="2">
    <source>
        <dbReference type="EMBL" id="MBE0399239.1"/>
    </source>
</evidence>
<dbReference type="Gene3D" id="3.90.420.10">
    <property type="entry name" value="Oxidoreductase, molybdopterin-binding domain"/>
    <property type="match status" value="1"/>
</dbReference>
<accession>A0ABR9EYE2</accession>